<proteinExistence type="predicted"/>
<organism evidence="3 4">
    <name type="scientific">Ceratodon purpureus</name>
    <name type="common">Fire moss</name>
    <name type="synonym">Dicranum purpureum</name>
    <dbReference type="NCBI Taxonomy" id="3225"/>
    <lineage>
        <taxon>Eukaryota</taxon>
        <taxon>Viridiplantae</taxon>
        <taxon>Streptophyta</taxon>
        <taxon>Embryophyta</taxon>
        <taxon>Bryophyta</taxon>
        <taxon>Bryophytina</taxon>
        <taxon>Bryopsida</taxon>
        <taxon>Dicranidae</taxon>
        <taxon>Pseudoditrichales</taxon>
        <taxon>Ditrichaceae</taxon>
        <taxon>Ceratodon</taxon>
    </lineage>
</organism>
<accession>A0A8T0GB69</accession>
<protein>
    <submittedName>
        <fullName evidence="3">Uncharacterized protein</fullName>
    </submittedName>
</protein>
<sequence length="466" mass="52451">MEDVESERRISRRKRKLSTQQGVIIGVAAVASLGLMTKLLSFLRREKPKKIEDGDIETLEAVLSGDAAKSALPPQTAEVHVFANLENDEPSHEETNGHEASPPSFKNADVEESKKDDVTENGENHVSQDLVGDRDVADTNGLTTEESEASPVSQEEVKVKEMHHLNGGEVEVKHDNEDAVESHLDDQVENTVEVHIEEDVKANGEAAVTELHVEEKGKPHIEEVEQLLKLVESQSKDEVKPDIEDAAEVQTEVETKQPNGHALEVLEDVEKLHSEDAVELPVKGESHHNEDVVELRNEDEAKPHTEEVEKLDTEEAEKPHIEEAEKPRIEEAEKPRIEEAEKPRIEEAEKPRIEEAEKPRIEEAEKPRIEEAEKPRIEEAEKPQAEEAEKPQAEEAEKPQTEEAEKPRSYAAALHEDEEKLETKDEEKLSSEDVAELPMKVEKEHQIEDEELKTEDEGKLHIEEAA</sequence>
<evidence type="ECO:0000256" key="1">
    <source>
        <dbReference type="SAM" id="MobiDB-lite"/>
    </source>
</evidence>
<gene>
    <name evidence="3" type="ORF">KC19_11G015500</name>
</gene>
<feature type="region of interest" description="Disordered" evidence="1">
    <location>
        <begin position="89"/>
        <end position="135"/>
    </location>
</feature>
<feature type="transmembrane region" description="Helical" evidence="2">
    <location>
        <begin position="21"/>
        <end position="43"/>
    </location>
</feature>
<feature type="compositionally biased region" description="Basic and acidic residues" evidence="1">
    <location>
        <begin position="455"/>
        <end position="466"/>
    </location>
</feature>
<dbReference type="AlphaFoldDB" id="A0A8T0GB69"/>
<keyword evidence="2" id="KW-1133">Transmembrane helix</keyword>
<evidence type="ECO:0000313" key="3">
    <source>
        <dbReference type="EMBL" id="KAG0555955.1"/>
    </source>
</evidence>
<keyword evidence="2" id="KW-0812">Transmembrane</keyword>
<dbReference type="Proteomes" id="UP000822688">
    <property type="component" value="Chromosome 11"/>
</dbReference>
<reference evidence="3 4" key="1">
    <citation type="submission" date="2020-06" db="EMBL/GenBank/DDBJ databases">
        <title>WGS assembly of Ceratodon purpureus strain R40.</title>
        <authorList>
            <person name="Carey S.B."/>
            <person name="Jenkins J."/>
            <person name="Shu S."/>
            <person name="Lovell J.T."/>
            <person name="Sreedasyam A."/>
            <person name="Maumus F."/>
            <person name="Tiley G.P."/>
            <person name="Fernandez-Pozo N."/>
            <person name="Barry K."/>
            <person name="Chen C."/>
            <person name="Wang M."/>
            <person name="Lipzen A."/>
            <person name="Daum C."/>
            <person name="Saski C.A."/>
            <person name="Payton A.C."/>
            <person name="Mcbreen J.C."/>
            <person name="Conrad R.E."/>
            <person name="Kollar L.M."/>
            <person name="Olsson S."/>
            <person name="Huttunen S."/>
            <person name="Landis J.B."/>
            <person name="Wickett N.J."/>
            <person name="Johnson M.G."/>
            <person name="Rensing S.A."/>
            <person name="Grimwood J."/>
            <person name="Schmutz J."/>
            <person name="Mcdaniel S.F."/>
        </authorList>
    </citation>
    <scope>NUCLEOTIDE SEQUENCE [LARGE SCALE GENOMIC DNA]</scope>
    <source>
        <strain evidence="3 4">R40</strain>
    </source>
</reference>
<keyword evidence="2" id="KW-0472">Membrane</keyword>
<comment type="caution">
    <text evidence="3">The sequence shown here is derived from an EMBL/GenBank/DDBJ whole genome shotgun (WGS) entry which is preliminary data.</text>
</comment>
<dbReference type="EMBL" id="CM026432">
    <property type="protein sequence ID" value="KAG0555955.1"/>
    <property type="molecule type" value="Genomic_DNA"/>
</dbReference>
<keyword evidence="4" id="KW-1185">Reference proteome</keyword>
<evidence type="ECO:0000313" key="4">
    <source>
        <dbReference type="Proteomes" id="UP000822688"/>
    </source>
</evidence>
<feature type="compositionally biased region" description="Basic and acidic residues" evidence="1">
    <location>
        <begin position="271"/>
        <end position="431"/>
    </location>
</feature>
<name>A0A8T0GB69_CERPU</name>
<feature type="compositionally biased region" description="Basic and acidic residues" evidence="1">
    <location>
        <begin position="108"/>
        <end position="118"/>
    </location>
</feature>
<feature type="region of interest" description="Disordered" evidence="1">
    <location>
        <begin position="271"/>
        <end position="466"/>
    </location>
</feature>
<evidence type="ECO:0000256" key="2">
    <source>
        <dbReference type="SAM" id="Phobius"/>
    </source>
</evidence>